<dbReference type="NCBIfam" id="NF045718">
    <property type="entry name" value="two_CW_domain"/>
    <property type="match status" value="1"/>
</dbReference>
<dbReference type="EMBL" id="LAZR01037533">
    <property type="protein sequence ID" value="KKL21961.1"/>
    <property type="molecule type" value="Genomic_DNA"/>
</dbReference>
<reference evidence="1" key="1">
    <citation type="journal article" date="2015" name="Nature">
        <title>Complex archaea that bridge the gap between prokaryotes and eukaryotes.</title>
        <authorList>
            <person name="Spang A."/>
            <person name="Saw J.H."/>
            <person name="Jorgensen S.L."/>
            <person name="Zaremba-Niedzwiedzka K."/>
            <person name="Martijn J."/>
            <person name="Lind A.E."/>
            <person name="van Eijk R."/>
            <person name="Schleper C."/>
            <person name="Guy L."/>
            <person name="Ettema T.J."/>
        </authorList>
    </citation>
    <scope>NUCLEOTIDE SEQUENCE</scope>
</reference>
<gene>
    <name evidence="1" type="ORF">LCGC14_2440230</name>
</gene>
<dbReference type="InterPro" id="IPR054687">
    <property type="entry name" value="Two-CW_dom"/>
</dbReference>
<protein>
    <submittedName>
        <fullName evidence="1">Uncharacterized protein</fullName>
    </submittedName>
</protein>
<organism evidence="1">
    <name type="scientific">marine sediment metagenome</name>
    <dbReference type="NCBI Taxonomy" id="412755"/>
    <lineage>
        <taxon>unclassified sequences</taxon>
        <taxon>metagenomes</taxon>
        <taxon>ecological metagenomes</taxon>
    </lineage>
</organism>
<proteinExistence type="predicted"/>
<feature type="non-terminal residue" evidence="1">
    <location>
        <position position="1"/>
    </location>
</feature>
<name>A0A0F9DW92_9ZZZZ</name>
<sequence>KIYCHYGLDSHAVLSRLILNDYGSEASKMIEDLVKWSRALAKKSGHRMSNKKNCWEIMNCSGLIELNRGERALCPVITTVSLDGVHQGLNAGRSCWAVPDTFCNGEPQGALKEKLEYCEQCRFFKIAKNEEGDDLRSSFSLQRLVKIIKNLINRSLNKDPELLIFASGFDVEYGTKEHARI</sequence>
<evidence type="ECO:0000313" key="1">
    <source>
        <dbReference type="EMBL" id="KKL21961.1"/>
    </source>
</evidence>
<comment type="caution">
    <text evidence="1">The sequence shown here is derived from an EMBL/GenBank/DDBJ whole genome shotgun (WGS) entry which is preliminary data.</text>
</comment>
<accession>A0A0F9DW92</accession>
<dbReference type="AlphaFoldDB" id="A0A0F9DW92"/>